<comment type="caution">
    <text evidence="1">The sequence shown here is derived from an EMBL/GenBank/DDBJ whole genome shotgun (WGS) entry which is preliminary data.</text>
</comment>
<dbReference type="RefSeq" id="WP_095510293.1">
    <property type="nucleotide sequence ID" value="NZ_MQWD01000001.1"/>
</dbReference>
<proteinExistence type="predicted"/>
<dbReference type="GO" id="GO:0003824">
    <property type="term" value="F:catalytic activity"/>
    <property type="evidence" value="ECO:0007669"/>
    <property type="project" value="InterPro"/>
</dbReference>
<dbReference type="InterPro" id="IPR011257">
    <property type="entry name" value="DNA_glycosylase"/>
</dbReference>
<evidence type="ECO:0000313" key="1">
    <source>
        <dbReference type="EMBL" id="PAP76633.1"/>
    </source>
</evidence>
<dbReference type="OrthoDB" id="1492580at2"/>
<evidence type="ECO:0008006" key="3">
    <source>
        <dbReference type="Google" id="ProtNLM"/>
    </source>
</evidence>
<evidence type="ECO:0000313" key="2">
    <source>
        <dbReference type="Proteomes" id="UP000216339"/>
    </source>
</evidence>
<gene>
    <name evidence="1" type="ORF">BSZ37_09355</name>
</gene>
<keyword evidence="2" id="KW-1185">Reference proteome</keyword>
<reference evidence="1 2" key="1">
    <citation type="submission" date="2016-11" db="EMBL/GenBank/DDBJ databases">
        <title>Study of marine rhodopsin-containing bacteria.</title>
        <authorList>
            <person name="Yoshizawa S."/>
            <person name="Kumagai Y."/>
            <person name="Kogure K."/>
        </authorList>
    </citation>
    <scope>NUCLEOTIDE SEQUENCE [LARGE SCALE GENOMIC DNA]</scope>
    <source>
        <strain evidence="1 2">SAORIC-28</strain>
    </source>
</reference>
<organism evidence="1 2">
    <name type="scientific">Rubrivirga marina</name>
    <dbReference type="NCBI Taxonomy" id="1196024"/>
    <lineage>
        <taxon>Bacteria</taxon>
        <taxon>Pseudomonadati</taxon>
        <taxon>Rhodothermota</taxon>
        <taxon>Rhodothermia</taxon>
        <taxon>Rhodothermales</taxon>
        <taxon>Rubricoccaceae</taxon>
        <taxon>Rubrivirga</taxon>
    </lineage>
</organism>
<dbReference type="AlphaFoldDB" id="A0A271IZJ3"/>
<dbReference type="GO" id="GO:0006281">
    <property type="term" value="P:DNA repair"/>
    <property type="evidence" value="ECO:0007669"/>
    <property type="project" value="InterPro"/>
</dbReference>
<accession>A0A271IZJ3</accession>
<dbReference type="EMBL" id="MQWD01000001">
    <property type="protein sequence ID" value="PAP76633.1"/>
    <property type="molecule type" value="Genomic_DNA"/>
</dbReference>
<name>A0A271IZJ3_9BACT</name>
<sequence length="168" mass="18705">MPLDASDYSALEGGLVRMLDRLQAEGTATKDPDVDQYLRDDPNAVLLGLLYDQRVLAETAFAGPYKLRQRLGHLDMGRIADMDRDAFAEVFAQSPAVHRFTNKMVDTTQSVARILADEYGGDAARLWADGDCATVEKRVKKLPGFGPQKASKLRYCLYYFGHRDLSEG</sequence>
<protein>
    <recommendedName>
        <fullName evidence="3">HhH-GPD domain-containing protein</fullName>
    </recommendedName>
</protein>
<dbReference type="SUPFAM" id="SSF48150">
    <property type="entry name" value="DNA-glycosylase"/>
    <property type="match status" value="1"/>
</dbReference>
<dbReference type="Proteomes" id="UP000216339">
    <property type="component" value="Unassembled WGS sequence"/>
</dbReference>